<dbReference type="RefSeq" id="WP_088730723.1">
    <property type="nucleotide sequence ID" value="NZ_CP022117.1"/>
</dbReference>
<accession>A0A2C9P0J7</accession>
<dbReference type="Proteomes" id="UP000197157">
    <property type="component" value="Chromosome"/>
</dbReference>
<gene>
    <name evidence="1" type="ORF">LFZ25_14300</name>
</gene>
<proteinExistence type="predicted"/>
<sequence>MTLEQRVEPLEFTVGFPKENGVRISFGENLRMSSTQRIGSNVSVKIGKETLATIQYSEDLTPELTLEGYNQRAKEHAEKMVSKIFEAAQNQAAFDSNVNAALDNAKCLSVILCNCHCIKGDRSGGHRTR</sequence>
<name>A0A2C9P0J7_SALET</name>
<reference evidence="1 2" key="1">
    <citation type="submission" date="2017-06" db="EMBL/GenBank/DDBJ databases">
        <title>Salmonella reference genomes for public health.</title>
        <authorList>
            <person name="Robertson J."/>
            <person name="Yoshida C."/>
            <person name="Gurnik S."/>
            <person name="Nash J."/>
        </authorList>
    </citation>
    <scope>NUCLEOTIDE SEQUENCE [LARGE SCALE GENOMIC DNA]</scope>
    <source>
        <strain evidence="1 2">S-1643</strain>
    </source>
</reference>
<dbReference type="AlphaFoldDB" id="A0A2C9P0J7"/>
<evidence type="ECO:0000313" key="1">
    <source>
        <dbReference type="EMBL" id="ASG17033.1"/>
    </source>
</evidence>
<evidence type="ECO:0000313" key="2">
    <source>
        <dbReference type="Proteomes" id="UP000197157"/>
    </source>
</evidence>
<organism evidence="1 2">
    <name type="scientific">Salmonella enterica subsp. enterica serovar Macclesfield str. S-1643</name>
    <dbReference type="NCBI Taxonomy" id="1242107"/>
    <lineage>
        <taxon>Bacteria</taxon>
        <taxon>Pseudomonadati</taxon>
        <taxon>Pseudomonadota</taxon>
        <taxon>Gammaproteobacteria</taxon>
        <taxon>Enterobacterales</taxon>
        <taxon>Enterobacteriaceae</taxon>
        <taxon>Salmonella</taxon>
    </lineage>
</organism>
<protein>
    <submittedName>
        <fullName evidence="1">Uncharacterized protein</fullName>
    </submittedName>
</protein>
<dbReference type="EMBL" id="CP022117">
    <property type="protein sequence ID" value="ASG17033.1"/>
    <property type="molecule type" value="Genomic_DNA"/>
</dbReference>